<protein>
    <submittedName>
        <fullName evidence="1">Uncharacterized protein</fullName>
    </submittedName>
</protein>
<gene>
    <name evidence="1" type="ORF">CAMP_LOCUS18629</name>
</gene>
<keyword evidence="2" id="KW-1185">Reference proteome</keyword>
<organism evidence="1 2">
    <name type="scientific">Caenorhabditis angaria</name>
    <dbReference type="NCBI Taxonomy" id="860376"/>
    <lineage>
        <taxon>Eukaryota</taxon>
        <taxon>Metazoa</taxon>
        <taxon>Ecdysozoa</taxon>
        <taxon>Nematoda</taxon>
        <taxon>Chromadorea</taxon>
        <taxon>Rhabditida</taxon>
        <taxon>Rhabditina</taxon>
        <taxon>Rhabditomorpha</taxon>
        <taxon>Rhabditoidea</taxon>
        <taxon>Rhabditidae</taxon>
        <taxon>Peloderinae</taxon>
        <taxon>Caenorhabditis</taxon>
    </lineage>
</organism>
<dbReference type="InterPro" id="IPR038765">
    <property type="entry name" value="Papain-like_cys_pep_sf"/>
</dbReference>
<dbReference type="SUPFAM" id="SSF54001">
    <property type="entry name" value="Cysteine proteinases"/>
    <property type="match status" value="1"/>
</dbReference>
<evidence type="ECO:0000313" key="2">
    <source>
        <dbReference type="Proteomes" id="UP001152747"/>
    </source>
</evidence>
<reference evidence="1" key="1">
    <citation type="submission" date="2022-11" db="EMBL/GenBank/DDBJ databases">
        <authorList>
            <person name="Kikuchi T."/>
        </authorList>
    </citation>
    <scope>NUCLEOTIDE SEQUENCE</scope>
    <source>
        <strain evidence="1">PS1010</strain>
    </source>
</reference>
<proteinExistence type="predicted"/>
<dbReference type="AlphaFoldDB" id="A0A9P1J3F8"/>
<evidence type="ECO:0000313" key="1">
    <source>
        <dbReference type="EMBL" id="CAI5455992.1"/>
    </source>
</evidence>
<dbReference type="EMBL" id="CANHGI010000006">
    <property type="protein sequence ID" value="CAI5455992.1"/>
    <property type="molecule type" value="Genomic_DNA"/>
</dbReference>
<accession>A0A9P1J3F8</accession>
<dbReference type="Proteomes" id="UP001152747">
    <property type="component" value="Unassembled WGS sequence"/>
</dbReference>
<comment type="caution">
    <text evidence="1">The sequence shown here is derived from an EMBL/GenBank/DDBJ whole genome shotgun (WGS) entry which is preliminary data.</text>
</comment>
<sequence length="262" mass="31348">MSIQSPQSRMDDQRINMIFRNRRLTLHFHPERHHAIFNDELINFWANYMSTITNPSLRQFIHHCRCETRATPENIQRGRLHMNLFDNGSHRFIDRHPIMLIPFRTTENWSLGVIVNPQNVCIRNEKCKLILFTTNREESVGYLDVIRTFLLKAHRIRNRMTYPENIVEFVMQKPKVQVFDSAFYVMAMIELIYKQPRKFERKTLVLKHYTRYAELHSVIQQLTKSSMRYVFRSALLQFERTINTTGAIPNRPVTLLLDIIND</sequence>
<name>A0A9P1J3F8_9PELO</name>